<evidence type="ECO:0000256" key="1">
    <source>
        <dbReference type="ARBA" id="ARBA00022741"/>
    </source>
</evidence>
<dbReference type="SUPFAM" id="SSF52540">
    <property type="entry name" value="P-loop containing nucleoside triphosphate hydrolases"/>
    <property type="match status" value="1"/>
</dbReference>
<dbReference type="AlphaFoldDB" id="A0A940PTF7"/>
<accession>A0A940PTF7</accession>
<evidence type="ECO:0000256" key="2">
    <source>
        <dbReference type="ARBA" id="ARBA00022840"/>
    </source>
</evidence>
<gene>
    <name evidence="5" type="ORF">JOF28_000153</name>
</gene>
<protein>
    <submittedName>
        <fullName evidence="5">ABC-type multidrug transport system ATPase subunit</fullName>
    </submittedName>
</protein>
<dbReference type="PANTHER" id="PTHR43158">
    <property type="entry name" value="SKFA PEPTIDE EXPORT ATP-BINDING PROTEIN SKFE"/>
    <property type="match status" value="1"/>
</dbReference>
<reference evidence="5" key="1">
    <citation type="submission" date="2021-02" db="EMBL/GenBank/DDBJ databases">
        <title>Sequencing the genomes of 1000 actinobacteria strains.</title>
        <authorList>
            <person name="Klenk H.-P."/>
        </authorList>
    </citation>
    <scope>NUCLEOTIDE SEQUENCE</scope>
    <source>
        <strain evidence="5">DSM 22850</strain>
    </source>
</reference>
<feature type="compositionally biased region" description="Basic residues" evidence="3">
    <location>
        <begin position="1"/>
        <end position="12"/>
    </location>
</feature>
<name>A0A940PTF7_9MICO</name>
<keyword evidence="2" id="KW-0067">ATP-binding</keyword>
<evidence type="ECO:0000259" key="4">
    <source>
        <dbReference type="PROSITE" id="PS50893"/>
    </source>
</evidence>
<dbReference type="GO" id="GO:0016887">
    <property type="term" value="F:ATP hydrolysis activity"/>
    <property type="evidence" value="ECO:0007669"/>
    <property type="project" value="InterPro"/>
</dbReference>
<dbReference type="InterPro" id="IPR027417">
    <property type="entry name" value="P-loop_NTPase"/>
</dbReference>
<dbReference type="Proteomes" id="UP000675163">
    <property type="component" value="Unassembled WGS sequence"/>
</dbReference>
<keyword evidence="6" id="KW-1185">Reference proteome</keyword>
<dbReference type="PROSITE" id="PS50893">
    <property type="entry name" value="ABC_TRANSPORTER_2"/>
    <property type="match status" value="1"/>
</dbReference>
<proteinExistence type="predicted"/>
<evidence type="ECO:0000313" key="5">
    <source>
        <dbReference type="EMBL" id="MBP1324921.1"/>
    </source>
</evidence>
<sequence>MHAKHRARRLPLFRRPGESPAPPPLNTPTTAVAELRQASVTADQTPLLAPVSCQVHAGQIMAVRGENGAGKTTLLKLLAGHTIPTSGTVQVCGESPSERDAAFRRRVAALIGLPPMASDLTVFDHVALISATWHPEPRRAQLAAEQVLAELKLTALATRYPHELSSGQTQLFALAFVLVRPSRLLLLDEPEQRLDPGRVDMIAQALLARRAQGAAIVVATHSERLTRQLADHSLTLEAAA</sequence>
<dbReference type="InterPro" id="IPR003593">
    <property type="entry name" value="AAA+_ATPase"/>
</dbReference>
<dbReference type="GO" id="GO:0005524">
    <property type="term" value="F:ATP binding"/>
    <property type="evidence" value="ECO:0007669"/>
    <property type="project" value="UniProtKB-KW"/>
</dbReference>
<organism evidence="5 6">
    <name type="scientific">Leucobacter exalbidus</name>
    <dbReference type="NCBI Taxonomy" id="662960"/>
    <lineage>
        <taxon>Bacteria</taxon>
        <taxon>Bacillati</taxon>
        <taxon>Actinomycetota</taxon>
        <taxon>Actinomycetes</taxon>
        <taxon>Micrococcales</taxon>
        <taxon>Microbacteriaceae</taxon>
        <taxon>Leucobacter</taxon>
    </lineage>
</organism>
<feature type="domain" description="ABC transporter" evidence="4">
    <location>
        <begin position="33"/>
        <end position="240"/>
    </location>
</feature>
<dbReference type="Pfam" id="PF00005">
    <property type="entry name" value="ABC_tran"/>
    <property type="match status" value="1"/>
</dbReference>
<keyword evidence="1" id="KW-0547">Nucleotide-binding</keyword>
<dbReference type="PANTHER" id="PTHR43158:SF2">
    <property type="entry name" value="SKFA PEPTIDE EXPORT ATP-BINDING PROTEIN SKFE"/>
    <property type="match status" value="1"/>
</dbReference>
<dbReference type="Gene3D" id="3.40.50.300">
    <property type="entry name" value="P-loop containing nucleotide triphosphate hydrolases"/>
    <property type="match status" value="1"/>
</dbReference>
<dbReference type="RefSeq" id="WP_245189813.1">
    <property type="nucleotide sequence ID" value="NZ_JAFIDA010000001.1"/>
</dbReference>
<feature type="region of interest" description="Disordered" evidence="3">
    <location>
        <begin position="1"/>
        <end position="27"/>
    </location>
</feature>
<evidence type="ECO:0000313" key="6">
    <source>
        <dbReference type="Proteomes" id="UP000675163"/>
    </source>
</evidence>
<comment type="caution">
    <text evidence="5">The sequence shown here is derived from an EMBL/GenBank/DDBJ whole genome shotgun (WGS) entry which is preliminary data.</text>
</comment>
<dbReference type="InterPro" id="IPR003439">
    <property type="entry name" value="ABC_transporter-like_ATP-bd"/>
</dbReference>
<dbReference type="SMART" id="SM00382">
    <property type="entry name" value="AAA"/>
    <property type="match status" value="1"/>
</dbReference>
<dbReference type="EMBL" id="JAFIDA010000001">
    <property type="protein sequence ID" value="MBP1324921.1"/>
    <property type="molecule type" value="Genomic_DNA"/>
</dbReference>
<evidence type="ECO:0000256" key="3">
    <source>
        <dbReference type="SAM" id="MobiDB-lite"/>
    </source>
</evidence>